<gene>
    <name evidence="2" type="ORF">MAPG_05887</name>
</gene>
<reference evidence="3" key="5">
    <citation type="submission" date="2015-06" db="UniProtKB">
        <authorList>
            <consortium name="EnsemblFungi"/>
        </authorList>
    </citation>
    <scope>IDENTIFICATION</scope>
    <source>
        <strain evidence="3">ATCC 64411</strain>
    </source>
</reference>
<dbReference type="VEuPathDB" id="FungiDB:MAPG_05887"/>
<proteinExistence type="predicted"/>
<evidence type="ECO:0000313" key="4">
    <source>
        <dbReference type="Proteomes" id="UP000011715"/>
    </source>
</evidence>
<keyword evidence="4" id="KW-1185">Reference proteome</keyword>
<reference evidence="2" key="2">
    <citation type="submission" date="2010-05" db="EMBL/GenBank/DDBJ databases">
        <title>The Genome Sequence of Magnaporthe poae strain ATCC 64411.</title>
        <authorList>
            <consortium name="The Broad Institute Genome Sequencing Platform"/>
            <consortium name="Broad Institute Genome Sequencing Center for Infectious Disease"/>
            <person name="Ma L.-J."/>
            <person name="Dead R."/>
            <person name="Young S."/>
            <person name="Zeng Q."/>
            <person name="Koehrsen M."/>
            <person name="Alvarado L."/>
            <person name="Berlin A."/>
            <person name="Chapman S.B."/>
            <person name="Chen Z."/>
            <person name="Freedman E."/>
            <person name="Gellesch M."/>
            <person name="Goldberg J."/>
            <person name="Griggs A."/>
            <person name="Gujja S."/>
            <person name="Heilman E.R."/>
            <person name="Heiman D."/>
            <person name="Hepburn T."/>
            <person name="Howarth C."/>
            <person name="Jen D."/>
            <person name="Larson L."/>
            <person name="Mehta T."/>
            <person name="Neiman D."/>
            <person name="Pearson M."/>
            <person name="Roberts A."/>
            <person name="Saif S."/>
            <person name="Shea T."/>
            <person name="Shenoy N."/>
            <person name="Sisk P."/>
            <person name="Stolte C."/>
            <person name="Sykes S."/>
            <person name="Walk T."/>
            <person name="White J."/>
            <person name="Yandava C."/>
            <person name="Haas B."/>
            <person name="Nusbaum C."/>
            <person name="Birren B."/>
        </authorList>
    </citation>
    <scope>NUCLEOTIDE SEQUENCE</scope>
    <source>
        <strain evidence="2">ATCC 64411</strain>
    </source>
</reference>
<reference evidence="2" key="3">
    <citation type="submission" date="2011-03" db="EMBL/GenBank/DDBJ databases">
        <title>Annotation of Magnaporthe poae ATCC 64411.</title>
        <authorList>
            <person name="Ma L.-J."/>
            <person name="Dead R."/>
            <person name="Young S.K."/>
            <person name="Zeng Q."/>
            <person name="Gargeya S."/>
            <person name="Fitzgerald M."/>
            <person name="Haas B."/>
            <person name="Abouelleil A."/>
            <person name="Alvarado L."/>
            <person name="Arachchi H.M."/>
            <person name="Berlin A."/>
            <person name="Brown A."/>
            <person name="Chapman S.B."/>
            <person name="Chen Z."/>
            <person name="Dunbar C."/>
            <person name="Freedman E."/>
            <person name="Gearin G."/>
            <person name="Gellesch M."/>
            <person name="Goldberg J."/>
            <person name="Griggs A."/>
            <person name="Gujja S."/>
            <person name="Heiman D."/>
            <person name="Howarth C."/>
            <person name="Larson L."/>
            <person name="Lui A."/>
            <person name="MacDonald P.J.P."/>
            <person name="Mehta T."/>
            <person name="Montmayeur A."/>
            <person name="Murphy C."/>
            <person name="Neiman D."/>
            <person name="Pearson M."/>
            <person name="Priest M."/>
            <person name="Roberts A."/>
            <person name="Saif S."/>
            <person name="Shea T."/>
            <person name="Shenoy N."/>
            <person name="Sisk P."/>
            <person name="Stolte C."/>
            <person name="Sykes S."/>
            <person name="Yandava C."/>
            <person name="Wortman J."/>
            <person name="Nusbaum C."/>
            <person name="Birren B."/>
        </authorList>
    </citation>
    <scope>NUCLEOTIDE SEQUENCE</scope>
    <source>
        <strain evidence="2">ATCC 64411</strain>
    </source>
</reference>
<accession>A0A0C4E0K8</accession>
<dbReference type="Proteomes" id="UP000011715">
    <property type="component" value="Unassembled WGS sequence"/>
</dbReference>
<dbReference type="EMBL" id="GL876970">
    <property type="protein sequence ID" value="KLU86880.1"/>
    <property type="molecule type" value="Genomic_DNA"/>
</dbReference>
<reference evidence="3" key="4">
    <citation type="journal article" date="2015" name="G3 (Bethesda)">
        <title>Genome sequences of three phytopathogenic species of the Magnaporthaceae family of fungi.</title>
        <authorList>
            <person name="Okagaki L.H."/>
            <person name="Nunes C.C."/>
            <person name="Sailsbery J."/>
            <person name="Clay B."/>
            <person name="Brown D."/>
            <person name="John T."/>
            <person name="Oh Y."/>
            <person name="Young N."/>
            <person name="Fitzgerald M."/>
            <person name="Haas B.J."/>
            <person name="Zeng Q."/>
            <person name="Young S."/>
            <person name="Adiconis X."/>
            <person name="Fan L."/>
            <person name="Levin J.Z."/>
            <person name="Mitchell T.K."/>
            <person name="Okubara P.A."/>
            <person name="Farman M.L."/>
            <person name="Kohn L.M."/>
            <person name="Birren B."/>
            <person name="Ma L.-J."/>
            <person name="Dean R.A."/>
        </authorList>
    </citation>
    <scope>NUCLEOTIDE SEQUENCE</scope>
    <source>
        <strain evidence="3">ATCC 64411 / 73-15</strain>
    </source>
</reference>
<dbReference type="eggNOG" id="ENOG502RNFZ">
    <property type="taxonomic scope" value="Eukaryota"/>
</dbReference>
<feature type="compositionally biased region" description="Polar residues" evidence="1">
    <location>
        <begin position="1"/>
        <end position="14"/>
    </location>
</feature>
<evidence type="ECO:0000313" key="3">
    <source>
        <dbReference type="EnsemblFungi" id="MAPG_05887T0"/>
    </source>
</evidence>
<evidence type="ECO:0000313" key="2">
    <source>
        <dbReference type="EMBL" id="KLU86880.1"/>
    </source>
</evidence>
<reference evidence="4" key="1">
    <citation type="submission" date="2010-05" db="EMBL/GenBank/DDBJ databases">
        <title>The genome sequence of Magnaporthe poae strain ATCC 64411.</title>
        <authorList>
            <person name="Ma L.-J."/>
            <person name="Dead R."/>
            <person name="Young S."/>
            <person name="Zeng Q."/>
            <person name="Koehrsen M."/>
            <person name="Alvarado L."/>
            <person name="Berlin A."/>
            <person name="Chapman S.B."/>
            <person name="Chen Z."/>
            <person name="Freedman E."/>
            <person name="Gellesch M."/>
            <person name="Goldberg J."/>
            <person name="Griggs A."/>
            <person name="Gujja S."/>
            <person name="Heilman E.R."/>
            <person name="Heiman D."/>
            <person name="Hepburn T."/>
            <person name="Howarth C."/>
            <person name="Jen D."/>
            <person name="Larson L."/>
            <person name="Mehta T."/>
            <person name="Neiman D."/>
            <person name="Pearson M."/>
            <person name="Roberts A."/>
            <person name="Saif S."/>
            <person name="Shea T."/>
            <person name="Shenoy N."/>
            <person name="Sisk P."/>
            <person name="Stolte C."/>
            <person name="Sykes S."/>
            <person name="Walk T."/>
            <person name="White J."/>
            <person name="Yandava C."/>
            <person name="Haas B."/>
            <person name="Nusbaum C."/>
            <person name="Birren B."/>
        </authorList>
    </citation>
    <scope>NUCLEOTIDE SEQUENCE [LARGE SCALE GENOMIC DNA]</scope>
    <source>
        <strain evidence="4">ATCC 64411 / 73-15</strain>
    </source>
</reference>
<name>A0A0C4E0K8_MAGP6</name>
<dbReference type="AlphaFoldDB" id="A0A0C4E0K8"/>
<organism evidence="3 4">
    <name type="scientific">Magnaporthiopsis poae (strain ATCC 64411 / 73-15)</name>
    <name type="common">Kentucky bluegrass fungus</name>
    <name type="synonym">Magnaporthe poae</name>
    <dbReference type="NCBI Taxonomy" id="644358"/>
    <lineage>
        <taxon>Eukaryota</taxon>
        <taxon>Fungi</taxon>
        <taxon>Dikarya</taxon>
        <taxon>Ascomycota</taxon>
        <taxon>Pezizomycotina</taxon>
        <taxon>Sordariomycetes</taxon>
        <taxon>Sordariomycetidae</taxon>
        <taxon>Magnaporthales</taxon>
        <taxon>Magnaporthaceae</taxon>
        <taxon>Magnaporthiopsis</taxon>
    </lineage>
</organism>
<sequence>MTNTDPQCQTQVGEIQSRDAVSRRRRHAQVRQLHLKQWQRDQELCKLEGIALPRSDGAPPPSQVRQQAAIRTIEEFDAVFPTS</sequence>
<dbReference type="EMBL" id="ADBL01001404">
    <property type="status" value="NOT_ANNOTATED_CDS"/>
    <property type="molecule type" value="Genomic_DNA"/>
</dbReference>
<feature type="region of interest" description="Disordered" evidence="1">
    <location>
        <begin position="1"/>
        <end position="25"/>
    </location>
</feature>
<dbReference type="EnsemblFungi" id="MAPG_05887T0">
    <property type="protein sequence ID" value="MAPG_05887T0"/>
    <property type="gene ID" value="MAPG_05887"/>
</dbReference>
<evidence type="ECO:0000256" key="1">
    <source>
        <dbReference type="SAM" id="MobiDB-lite"/>
    </source>
</evidence>
<protein>
    <submittedName>
        <fullName evidence="2 3">Uncharacterized protein</fullName>
    </submittedName>
</protein>